<evidence type="ECO:0000256" key="2">
    <source>
        <dbReference type="ARBA" id="ARBA00022723"/>
    </source>
</evidence>
<evidence type="ECO:0000259" key="8">
    <source>
        <dbReference type="Pfam" id="PF00749"/>
    </source>
</evidence>
<keyword evidence="2" id="KW-0479">Metal-binding</keyword>
<keyword evidence="3 7" id="KW-0547">Nucleotide-binding</keyword>
<dbReference type="PRINTS" id="PR00987">
    <property type="entry name" value="TRNASYNTHGLU"/>
</dbReference>
<evidence type="ECO:0000256" key="7">
    <source>
        <dbReference type="RuleBase" id="RU363037"/>
    </source>
</evidence>
<evidence type="ECO:0000256" key="4">
    <source>
        <dbReference type="ARBA" id="ARBA00022833"/>
    </source>
</evidence>
<name>A0A7W5DUF3_9BACT</name>
<dbReference type="InterPro" id="IPR049940">
    <property type="entry name" value="GluQ/Sye"/>
</dbReference>
<keyword evidence="6 7" id="KW-0030">Aminoacyl-tRNA synthetase</keyword>
<feature type="domain" description="Glutamyl/glutaminyl-tRNA synthetase class Ib catalytic" evidence="8">
    <location>
        <begin position="12"/>
        <end position="296"/>
    </location>
</feature>
<accession>A0A7W5DUF3</accession>
<dbReference type="InterPro" id="IPR014729">
    <property type="entry name" value="Rossmann-like_a/b/a_fold"/>
</dbReference>
<dbReference type="Gene3D" id="3.40.50.620">
    <property type="entry name" value="HUPs"/>
    <property type="match status" value="1"/>
</dbReference>
<evidence type="ECO:0000256" key="5">
    <source>
        <dbReference type="ARBA" id="ARBA00022840"/>
    </source>
</evidence>
<keyword evidence="5 7" id="KW-0067">ATP-binding</keyword>
<dbReference type="PANTHER" id="PTHR43311">
    <property type="entry name" value="GLUTAMATE--TRNA LIGASE"/>
    <property type="match status" value="1"/>
</dbReference>
<organism evidence="9 10">
    <name type="scientific">Aporhodopirellula rubra</name>
    <dbReference type="NCBI Taxonomy" id="980271"/>
    <lineage>
        <taxon>Bacteria</taxon>
        <taxon>Pseudomonadati</taxon>
        <taxon>Planctomycetota</taxon>
        <taxon>Planctomycetia</taxon>
        <taxon>Pirellulales</taxon>
        <taxon>Pirellulaceae</taxon>
        <taxon>Aporhodopirellula</taxon>
    </lineage>
</organism>
<dbReference type="SUPFAM" id="SSF52374">
    <property type="entry name" value="Nucleotidylyl transferase"/>
    <property type="match status" value="1"/>
</dbReference>
<dbReference type="EMBL" id="JACHXU010000001">
    <property type="protein sequence ID" value="MBB3204560.1"/>
    <property type="molecule type" value="Genomic_DNA"/>
</dbReference>
<dbReference type="GO" id="GO:0006424">
    <property type="term" value="P:glutamyl-tRNA aminoacylation"/>
    <property type="evidence" value="ECO:0007669"/>
    <property type="project" value="TreeGrafter"/>
</dbReference>
<keyword evidence="10" id="KW-1185">Reference proteome</keyword>
<dbReference type="Proteomes" id="UP000536179">
    <property type="component" value="Unassembled WGS sequence"/>
</dbReference>
<dbReference type="InterPro" id="IPR020058">
    <property type="entry name" value="Glu/Gln-tRNA-synth_Ib_cat-dom"/>
</dbReference>
<dbReference type="EC" id="6.1.1.17" evidence="9"/>
<dbReference type="GO" id="GO:0004818">
    <property type="term" value="F:glutamate-tRNA ligase activity"/>
    <property type="evidence" value="ECO:0007669"/>
    <property type="project" value="UniProtKB-EC"/>
</dbReference>
<evidence type="ECO:0000256" key="3">
    <source>
        <dbReference type="ARBA" id="ARBA00022741"/>
    </source>
</evidence>
<dbReference type="Pfam" id="PF00749">
    <property type="entry name" value="tRNA-synt_1c"/>
    <property type="match status" value="1"/>
</dbReference>
<protein>
    <submittedName>
        <fullName evidence="9">Glutamyl-tRNA synthetase</fullName>
        <ecNumber evidence="9">6.1.1.17</ecNumber>
    </submittedName>
</protein>
<dbReference type="AlphaFoldDB" id="A0A7W5DUF3"/>
<keyword evidence="1 7" id="KW-0436">Ligase</keyword>
<dbReference type="PANTHER" id="PTHR43311:SF1">
    <property type="entry name" value="GLUTAMYL-Q TRNA(ASP) SYNTHETASE"/>
    <property type="match status" value="1"/>
</dbReference>
<dbReference type="InterPro" id="IPR000924">
    <property type="entry name" value="Glu/Gln-tRNA-synth"/>
</dbReference>
<comment type="caution">
    <text evidence="9">The sequence shown here is derived from an EMBL/GenBank/DDBJ whole genome shotgun (WGS) entry which is preliminary data.</text>
</comment>
<evidence type="ECO:0000256" key="6">
    <source>
        <dbReference type="ARBA" id="ARBA00023146"/>
    </source>
</evidence>
<dbReference type="NCBIfam" id="NF004315">
    <property type="entry name" value="PRK05710.1-4"/>
    <property type="match status" value="1"/>
</dbReference>
<evidence type="ECO:0000313" key="10">
    <source>
        <dbReference type="Proteomes" id="UP000536179"/>
    </source>
</evidence>
<dbReference type="RefSeq" id="WP_184300733.1">
    <property type="nucleotide sequence ID" value="NZ_JACHXU010000001.1"/>
</dbReference>
<dbReference type="GO" id="GO:0005524">
    <property type="term" value="F:ATP binding"/>
    <property type="evidence" value="ECO:0007669"/>
    <property type="project" value="UniProtKB-KW"/>
</dbReference>
<reference evidence="9 10" key="1">
    <citation type="submission" date="2020-08" db="EMBL/GenBank/DDBJ databases">
        <title>Genomic Encyclopedia of Type Strains, Phase III (KMG-III): the genomes of soil and plant-associated and newly described type strains.</title>
        <authorList>
            <person name="Whitman W."/>
        </authorList>
    </citation>
    <scope>NUCLEOTIDE SEQUENCE [LARGE SCALE GENOMIC DNA]</scope>
    <source>
        <strain evidence="9 10">CECT 8075</strain>
    </source>
</reference>
<comment type="similarity">
    <text evidence="7">Belongs to the class-I aminoacyl-tRNA synthetase family.</text>
</comment>
<proteinExistence type="inferred from homology"/>
<dbReference type="GO" id="GO:0005829">
    <property type="term" value="C:cytosol"/>
    <property type="evidence" value="ECO:0007669"/>
    <property type="project" value="TreeGrafter"/>
</dbReference>
<evidence type="ECO:0000256" key="1">
    <source>
        <dbReference type="ARBA" id="ARBA00022598"/>
    </source>
</evidence>
<evidence type="ECO:0000313" key="9">
    <source>
        <dbReference type="EMBL" id="MBB3204560.1"/>
    </source>
</evidence>
<keyword evidence="4" id="KW-0862">Zinc</keyword>
<keyword evidence="7" id="KW-0648">Protein biosynthesis</keyword>
<sequence length="340" mass="38227">MLSNIDQATPVCRLAPSPTGAQHLGNARTFLLAYWSARAQNARLILRIEDIDSPRVKPWATAQAIEDLAWLGIEHDGVPIIQTERSELYQQLLDRLVADDRAYPCTCSRKDIETASSAPHEQMAIGANVLNDQQTVTAETTIYPGTCNDWRYEDPFPDEGSYCLRFRVDNTAMWFDDLVAKRVHCDPSTAIGDFPVTRKEGAAAYQLAVVVDDIDAGVTEVVRGDDLLVSTFRQMQLYQYLGVPHPTYAHAPLVVGEDGRRLAKRHGDTRLSLYREQGVAPETIVAWAARSAMGQHESFPSEPETAHWNLDRWHREMIDLFDWSMVSRNRVTYSPPSTTP</sequence>
<gene>
    <name evidence="9" type="ORF">FHS27_000324</name>
</gene>